<dbReference type="SMART" id="SM00793">
    <property type="entry name" value="AgrB"/>
    <property type="match status" value="1"/>
</dbReference>
<feature type="transmembrane region" description="Helical" evidence="8">
    <location>
        <begin position="76"/>
        <end position="94"/>
    </location>
</feature>
<evidence type="ECO:0000256" key="4">
    <source>
        <dbReference type="ARBA" id="ARBA00022692"/>
    </source>
</evidence>
<evidence type="ECO:0000313" key="9">
    <source>
        <dbReference type="EMBL" id="TCL55005.1"/>
    </source>
</evidence>
<dbReference type="OrthoDB" id="9815055at2"/>
<keyword evidence="2" id="KW-0673">Quorum sensing</keyword>
<dbReference type="GO" id="GO:0006508">
    <property type="term" value="P:proteolysis"/>
    <property type="evidence" value="ECO:0007669"/>
    <property type="project" value="UniProtKB-KW"/>
</dbReference>
<evidence type="ECO:0000256" key="8">
    <source>
        <dbReference type="SAM" id="Phobius"/>
    </source>
</evidence>
<feature type="transmembrane region" description="Helical" evidence="8">
    <location>
        <begin position="100"/>
        <end position="121"/>
    </location>
</feature>
<organism evidence="9 10">
    <name type="scientific">Kineothrix alysoides</name>
    <dbReference type="NCBI Taxonomy" id="1469948"/>
    <lineage>
        <taxon>Bacteria</taxon>
        <taxon>Bacillati</taxon>
        <taxon>Bacillota</taxon>
        <taxon>Clostridia</taxon>
        <taxon>Lachnospirales</taxon>
        <taxon>Lachnospiraceae</taxon>
        <taxon>Kineothrix</taxon>
    </lineage>
</organism>
<gene>
    <name evidence="9" type="ORF">EDD76_11740</name>
</gene>
<dbReference type="AlphaFoldDB" id="A0A4R1QRK9"/>
<protein>
    <submittedName>
        <fullName evidence="9">Accessory gene regulator B</fullName>
    </submittedName>
</protein>
<dbReference type="EMBL" id="SLUO01000017">
    <property type="protein sequence ID" value="TCL55005.1"/>
    <property type="molecule type" value="Genomic_DNA"/>
</dbReference>
<sequence>MEYLSNRLTDYILKKGAIQEENYDVYQYGFQCFLEISISVICSIIIGLSLDMMLECILFFLFFIPMRSYSGGIHMETYFACLFFSCIILISTLLAVKYLAIPSIISFLIYLICIITIKLIGPVNHPNREVDSQENRLFIKRTDVTLFLSLVIAVVFILTNNARYIFLQSIVFLFIFITSLAGKIKYYKNLSPND</sequence>
<keyword evidence="5" id="KW-0378">Hydrolase</keyword>
<keyword evidence="7 8" id="KW-0472">Membrane</keyword>
<evidence type="ECO:0000256" key="2">
    <source>
        <dbReference type="ARBA" id="ARBA00022654"/>
    </source>
</evidence>
<keyword evidence="3" id="KW-0645">Protease</keyword>
<feature type="transmembrane region" description="Helical" evidence="8">
    <location>
        <begin position="36"/>
        <end position="64"/>
    </location>
</feature>
<keyword evidence="1" id="KW-1003">Cell membrane</keyword>
<keyword evidence="4 8" id="KW-0812">Transmembrane</keyword>
<evidence type="ECO:0000256" key="5">
    <source>
        <dbReference type="ARBA" id="ARBA00022801"/>
    </source>
</evidence>
<feature type="transmembrane region" description="Helical" evidence="8">
    <location>
        <begin position="142"/>
        <end position="159"/>
    </location>
</feature>
<keyword evidence="10" id="KW-1185">Reference proteome</keyword>
<evidence type="ECO:0000256" key="1">
    <source>
        <dbReference type="ARBA" id="ARBA00022475"/>
    </source>
</evidence>
<evidence type="ECO:0000313" key="10">
    <source>
        <dbReference type="Proteomes" id="UP000295718"/>
    </source>
</evidence>
<name>A0A4R1QRK9_9FIRM</name>
<dbReference type="STRING" id="1469948.GCA_000732725_03957"/>
<dbReference type="GO" id="GO:0009372">
    <property type="term" value="P:quorum sensing"/>
    <property type="evidence" value="ECO:0007669"/>
    <property type="project" value="UniProtKB-KW"/>
</dbReference>
<evidence type="ECO:0000256" key="7">
    <source>
        <dbReference type="ARBA" id="ARBA00023136"/>
    </source>
</evidence>
<comment type="caution">
    <text evidence="9">The sequence shown here is derived from an EMBL/GenBank/DDBJ whole genome shotgun (WGS) entry which is preliminary data.</text>
</comment>
<dbReference type="Pfam" id="PF04647">
    <property type="entry name" value="AgrB"/>
    <property type="match status" value="1"/>
</dbReference>
<dbReference type="RefSeq" id="WP_031392575.1">
    <property type="nucleotide sequence ID" value="NZ_JPNB01000003.1"/>
</dbReference>
<keyword evidence="6 8" id="KW-1133">Transmembrane helix</keyword>
<dbReference type="GO" id="GO:0016020">
    <property type="term" value="C:membrane"/>
    <property type="evidence" value="ECO:0007669"/>
    <property type="project" value="InterPro"/>
</dbReference>
<dbReference type="Proteomes" id="UP000295718">
    <property type="component" value="Unassembled WGS sequence"/>
</dbReference>
<dbReference type="InterPro" id="IPR006741">
    <property type="entry name" value="AgrB"/>
</dbReference>
<evidence type="ECO:0000256" key="6">
    <source>
        <dbReference type="ARBA" id="ARBA00022989"/>
    </source>
</evidence>
<feature type="transmembrane region" description="Helical" evidence="8">
    <location>
        <begin position="165"/>
        <end position="182"/>
    </location>
</feature>
<reference evidence="9 10" key="1">
    <citation type="submission" date="2019-03" db="EMBL/GenBank/DDBJ databases">
        <title>Genomic Encyclopedia of Type Strains, Phase IV (KMG-IV): sequencing the most valuable type-strain genomes for metagenomic binning, comparative biology and taxonomic classification.</title>
        <authorList>
            <person name="Goeker M."/>
        </authorList>
    </citation>
    <scope>NUCLEOTIDE SEQUENCE [LARGE SCALE GENOMIC DNA]</scope>
    <source>
        <strain evidence="9 10">DSM 100556</strain>
    </source>
</reference>
<accession>A0A4R1QRK9</accession>
<evidence type="ECO:0000256" key="3">
    <source>
        <dbReference type="ARBA" id="ARBA00022670"/>
    </source>
</evidence>
<dbReference type="GO" id="GO:0008233">
    <property type="term" value="F:peptidase activity"/>
    <property type="evidence" value="ECO:0007669"/>
    <property type="project" value="UniProtKB-KW"/>
</dbReference>
<proteinExistence type="predicted"/>